<gene>
    <name evidence="6" type="ORF">ElyMa_003270400</name>
</gene>
<dbReference type="SUPFAM" id="SSF52058">
    <property type="entry name" value="L domain-like"/>
    <property type="match status" value="1"/>
</dbReference>
<keyword evidence="4" id="KW-0969">Cilium</keyword>
<evidence type="ECO:0000313" key="7">
    <source>
        <dbReference type="Proteomes" id="UP000762676"/>
    </source>
</evidence>
<dbReference type="Proteomes" id="UP000762676">
    <property type="component" value="Unassembled WGS sequence"/>
</dbReference>
<feature type="non-terminal residue" evidence="6">
    <location>
        <position position="1"/>
    </location>
</feature>
<dbReference type="Gene3D" id="3.80.10.10">
    <property type="entry name" value="Ribonuclease Inhibitor"/>
    <property type="match status" value="1"/>
</dbReference>
<dbReference type="AlphaFoldDB" id="A0AAV4J7W0"/>
<dbReference type="SMART" id="SM00365">
    <property type="entry name" value="LRR_SD22"/>
    <property type="match status" value="2"/>
</dbReference>
<evidence type="ECO:0000256" key="4">
    <source>
        <dbReference type="ARBA" id="ARBA00023069"/>
    </source>
</evidence>
<evidence type="ECO:0000256" key="3">
    <source>
        <dbReference type="ARBA" id="ARBA00022737"/>
    </source>
</evidence>
<comment type="subcellular location">
    <subcellularLocation>
        <location evidence="1">Cell projection</location>
        <location evidence="1">Cilium</location>
    </subcellularLocation>
</comment>
<dbReference type="EMBL" id="BMAT01006733">
    <property type="protein sequence ID" value="GFS18739.1"/>
    <property type="molecule type" value="Genomic_DNA"/>
</dbReference>
<dbReference type="PROSITE" id="PS51450">
    <property type="entry name" value="LRR"/>
    <property type="match status" value="2"/>
</dbReference>
<reference evidence="6 7" key="1">
    <citation type="journal article" date="2021" name="Elife">
        <title>Chloroplast acquisition without the gene transfer in kleptoplastic sea slugs, Plakobranchus ocellatus.</title>
        <authorList>
            <person name="Maeda T."/>
            <person name="Takahashi S."/>
            <person name="Yoshida T."/>
            <person name="Shimamura S."/>
            <person name="Takaki Y."/>
            <person name="Nagai Y."/>
            <person name="Toyoda A."/>
            <person name="Suzuki Y."/>
            <person name="Arimoto A."/>
            <person name="Ishii H."/>
            <person name="Satoh N."/>
            <person name="Nishiyama T."/>
            <person name="Hasebe M."/>
            <person name="Maruyama T."/>
            <person name="Minagawa J."/>
            <person name="Obokata J."/>
            <person name="Shigenobu S."/>
        </authorList>
    </citation>
    <scope>NUCLEOTIDE SEQUENCE [LARGE SCALE GENOMIC DNA]</scope>
</reference>
<name>A0AAV4J7W0_9GAST</name>
<organism evidence="6 7">
    <name type="scientific">Elysia marginata</name>
    <dbReference type="NCBI Taxonomy" id="1093978"/>
    <lineage>
        <taxon>Eukaryota</taxon>
        <taxon>Metazoa</taxon>
        <taxon>Spiralia</taxon>
        <taxon>Lophotrochozoa</taxon>
        <taxon>Mollusca</taxon>
        <taxon>Gastropoda</taxon>
        <taxon>Heterobranchia</taxon>
        <taxon>Euthyneura</taxon>
        <taxon>Panpulmonata</taxon>
        <taxon>Sacoglossa</taxon>
        <taxon>Placobranchoidea</taxon>
        <taxon>Plakobranchidae</taxon>
        <taxon>Elysia</taxon>
    </lineage>
</organism>
<keyword evidence="3" id="KW-0677">Repeat</keyword>
<dbReference type="InterPro" id="IPR032675">
    <property type="entry name" value="LRR_dom_sf"/>
</dbReference>
<dbReference type="InterPro" id="IPR001611">
    <property type="entry name" value="Leu-rich_rpt"/>
</dbReference>
<dbReference type="InterPro" id="IPR050576">
    <property type="entry name" value="Cilia_flagella_integrity"/>
</dbReference>
<keyword evidence="5" id="KW-0966">Cell projection</keyword>
<keyword evidence="7" id="KW-1185">Reference proteome</keyword>
<sequence length="164" mass="18288">VPELKNQVLLQTLNVNENSIKSLEGLACSWLPLLHTLACEKNLLESCDGLDTLDSLEMLDVGFNQISDIESLATHLVGKEHLRRLVVKGNPLVDVYIEDYSSKLVSLLPALTFVDGEQVGTGDAEKCGKPHTDNTWINTEFLEMCQTQIRLHGQLKAEFEKNIQ</sequence>
<keyword evidence="2" id="KW-0433">Leucine-rich repeat</keyword>
<evidence type="ECO:0000256" key="2">
    <source>
        <dbReference type="ARBA" id="ARBA00022614"/>
    </source>
</evidence>
<comment type="caution">
    <text evidence="6">The sequence shown here is derived from an EMBL/GenBank/DDBJ whole genome shotgun (WGS) entry which is preliminary data.</text>
</comment>
<evidence type="ECO:0000256" key="5">
    <source>
        <dbReference type="ARBA" id="ARBA00023273"/>
    </source>
</evidence>
<accession>A0AAV4J7W0</accession>
<evidence type="ECO:0000313" key="6">
    <source>
        <dbReference type="EMBL" id="GFS18739.1"/>
    </source>
</evidence>
<dbReference type="PANTHER" id="PTHR45973:SF9">
    <property type="entry name" value="LEUCINE-RICH REPEAT-CONTAINING PROTEIN 46"/>
    <property type="match status" value="1"/>
</dbReference>
<dbReference type="PANTHER" id="PTHR45973">
    <property type="entry name" value="PROTEIN PHOSPHATASE 1 REGULATORY SUBUNIT SDS22-RELATED"/>
    <property type="match status" value="1"/>
</dbReference>
<protein>
    <submittedName>
        <fullName evidence="6">Leucine-rich repeat and IQ domain-containing protein 1</fullName>
    </submittedName>
</protein>
<proteinExistence type="predicted"/>
<evidence type="ECO:0000256" key="1">
    <source>
        <dbReference type="ARBA" id="ARBA00004138"/>
    </source>
</evidence>